<dbReference type="Proteomes" id="UP000499080">
    <property type="component" value="Unassembled WGS sequence"/>
</dbReference>
<dbReference type="EMBL" id="BGPR01073471">
    <property type="protein sequence ID" value="GBO46038.1"/>
    <property type="molecule type" value="Genomic_DNA"/>
</dbReference>
<organism evidence="2 3">
    <name type="scientific">Araneus ventricosus</name>
    <name type="common">Orbweaver spider</name>
    <name type="synonym">Epeira ventricosa</name>
    <dbReference type="NCBI Taxonomy" id="182803"/>
    <lineage>
        <taxon>Eukaryota</taxon>
        <taxon>Metazoa</taxon>
        <taxon>Ecdysozoa</taxon>
        <taxon>Arthropoda</taxon>
        <taxon>Chelicerata</taxon>
        <taxon>Arachnida</taxon>
        <taxon>Araneae</taxon>
        <taxon>Araneomorphae</taxon>
        <taxon>Entelegynae</taxon>
        <taxon>Araneoidea</taxon>
        <taxon>Araneidae</taxon>
        <taxon>Araneus</taxon>
    </lineage>
</organism>
<feature type="non-terminal residue" evidence="2">
    <location>
        <position position="1"/>
    </location>
</feature>
<evidence type="ECO:0000313" key="3">
    <source>
        <dbReference type="Proteomes" id="UP000499080"/>
    </source>
</evidence>
<accession>A0A4Y2X9Z3</accession>
<dbReference type="AlphaFoldDB" id="A0A4Y2X9Z3"/>
<name>A0A4Y2X9Z3_ARAVE</name>
<feature type="region of interest" description="Disordered" evidence="1">
    <location>
        <begin position="1"/>
        <end position="29"/>
    </location>
</feature>
<protein>
    <submittedName>
        <fullName evidence="2">Uncharacterized protein</fullName>
    </submittedName>
</protein>
<keyword evidence="3" id="KW-1185">Reference proteome</keyword>
<evidence type="ECO:0000313" key="2">
    <source>
        <dbReference type="EMBL" id="GBO46038.1"/>
    </source>
</evidence>
<feature type="region of interest" description="Disordered" evidence="1">
    <location>
        <begin position="54"/>
        <end position="82"/>
    </location>
</feature>
<gene>
    <name evidence="2" type="ORF">AVEN_165652_1</name>
</gene>
<reference evidence="2 3" key="1">
    <citation type="journal article" date="2019" name="Sci. Rep.">
        <title>Orb-weaving spider Araneus ventricosus genome elucidates the spidroin gene catalogue.</title>
        <authorList>
            <person name="Kono N."/>
            <person name="Nakamura H."/>
            <person name="Ohtoshi R."/>
            <person name="Moran D.A.P."/>
            <person name="Shinohara A."/>
            <person name="Yoshida Y."/>
            <person name="Fujiwara M."/>
            <person name="Mori M."/>
            <person name="Tomita M."/>
            <person name="Arakawa K."/>
        </authorList>
    </citation>
    <scope>NUCLEOTIDE SEQUENCE [LARGE SCALE GENOMIC DNA]</scope>
</reference>
<sequence>GPGGLAVRSRLWGQRAPGPKPDSTEGPLCMRPSARYIIRSGQTSPNWCGAEAWRGGASSGVSPSFDCGSKLRGSSQNSPRVVSKRDVYITKPTTPLINIAKVMVDNVCLL</sequence>
<proteinExistence type="predicted"/>
<comment type="caution">
    <text evidence="2">The sequence shown here is derived from an EMBL/GenBank/DDBJ whole genome shotgun (WGS) entry which is preliminary data.</text>
</comment>
<evidence type="ECO:0000256" key="1">
    <source>
        <dbReference type="SAM" id="MobiDB-lite"/>
    </source>
</evidence>